<keyword evidence="2" id="KW-1185">Reference proteome</keyword>
<name>A0AAD8E8M0_DIPPU</name>
<evidence type="ECO:0000313" key="1">
    <source>
        <dbReference type="EMBL" id="KAJ9580692.1"/>
    </source>
</evidence>
<reference evidence="1" key="1">
    <citation type="journal article" date="2023" name="IScience">
        <title>Live-bearing cockroach genome reveals convergent evolutionary mechanisms linked to viviparity in insects and beyond.</title>
        <authorList>
            <person name="Fouks B."/>
            <person name="Harrison M.C."/>
            <person name="Mikhailova A.A."/>
            <person name="Marchal E."/>
            <person name="English S."/>
            <person name="Carruthers M."/>
            <person name="Jennings E.C."/>
            <person name="Chiamaka E.L."/>
            <person name="Frigard R.A."/>
            <person name="Pippel M."/>
            <person name="Attardo G.M."/>
            <person name="Benoit J.B."/>
            <person name="Bornberg-Bauer E."/>
            <person name="Tobe S.S."/>
        </authorList>
    </citation>
    <scope>NUCLEOTIDE SEQUENCE</scope>
    <source>
        <strain evidence="1">Stay&amp;Tobe</strain>
    </source>
</reference>
<gene>
    <name evidence="1" type="ORF">L9F63_024128</name>
</gene>
<accession>A0AAD8E8M0</accession>
<comment type="caution">
    <text evidence="1">The sequence shown here is derived from an EMBL/GenBank/DDBJ whole genome shotgun (WGS) entry which is preliminary data.</text>
</comment>
<dbReference type="EMBL" id="JASPKZ010008204">
    <property type="protein sequence ID" value="KAJ9580692.1"/>
    <property type="molecule type" value="Genomic_DNA"/>
</dbReference>
<reference evidence="1" key="2">
    <citation type="submission" date="2023-05" db="EMBL/GenBank/DDBJ databases">
        <authorList>
            <person name="Fouks B."/>
        </authorList>
    </citation>
    <scope>NUCLEOTIDE SEQUENCE</scope>
    <source>
        <strain evidence="1">Stay&amp;Tobe</strain>
        <tissue evidence="1">Testes</tissue>
    </source>
</reference>
<sequence length="114" mass="13465">NIVEILKMFIKSTPYCNVMMEIPTKSRSVIHNLKKIRNKEINLPVAGTYVTRFCSSPFKDSKGLLAFTQYFDTCRKIIRILIECCMWKIYVIVINDIYSYTYGNQRIPIKMRKL</sequence>
<protein>
    <submittedName>
        <fullName evidence="1">Uncharacterized protein</fullName>
    </submittedName>
</protein>
<proteinExistence type="predicted"/>
<evidence type="ECO:0000313" key="2">
    <source>
        <dbReference type="Proteomes" id="UP001233999"/>
    </source>
</evidence>
<organism evidence="1 2">
    <name type="scientific">Diploptera punctata</name>
    <name type="common">Pacific beetle cockroach</name>
    <dbReference type="NCBI Taxonomy" id="6984"/>
    <lineage>
        <taxon>Eukaryota</taxon>
        <taxon>Metazoa</taxon>
        <taxon>Ecdysozoa</taxon>
        <taxon>Arthropoda</taxon>
        <taxon>Hexapoda</taxon>
        <taxon>Insecta</taxon>
        <taxon>Pterygota</taxon>
        <taxon>Neoptera</taxon>
        <taxon>Polyneoptera</taxon>
        <taxon>Dictyoptera</taxon>
        <taxon>Blattodea</taxon>
        <taxon>Blaberoidea</taxon>
        <taxon>Blaberidae</taxon>
        <taxon>Diplopterinae</taxon>
        <taxon>Diploptera</taxon>
    </lineage>
</organism>
<dbReference type="AlphaFoldDB" id="A0AAD8E8M0"/>
<feature type="non-terminal residue" evidence="1">
    <location>
        <position position="1"/>
    </location>
</feature>
<dbReference type="Proteomes" id="UP001233999">
    <property type="component" value="Unassembled WGS sequence"/>
</dbReference>
<feature type="non-terminal residue" evidence="1">
    <location>
        <position position="114"/>
    </location>
</feature>